<reference evidence="1" key="1">
    <citation type="submission" date="2023-04" db="EMBL/GenBank/DDBJ databases">
        <title>A chromosome-level genome assembly of the parasitoid wasp Eretmocerus hayati.</title>
        <authorList>
            <person name="Zhong Y."/>
            <person name="Liu S."/>
            <person name="Liu Y."/>
        </authorList>
    </citation>
    <scope>NUCLEOTIDE SEQUENCE</scope>
    <source>
        <strain evidence="1">ZJU_SS_LIU_2023</strain>
    </source>
</reference>
<organism evidence="1 2">
    <name type="scientific">Eretmocerus hayati</name>
    <dbReference type="NCBI Taxonomy" id="131215"/>
    <lineage>
        <taxon>Eukaryota</taxon>
        <taxon>Metazoa</taxon>
        <taxon>Ecdysozoa</taxon>
        <taxon>Arthropoda</taxon>
        <taxon>Hexapoda</taxon>
        <taxon>Insecta</taxon>
        <taxon>Pterygota</taxon>
        <taxon>Neoptera</taxon>
        <taxon>Endopterygota</taxon>
        <taxon>Hymenoptera</taxon>
        <taxon>Apocrita</taxon>
        <taxon>Proctotrupomorpha</taxon>
        <taxon>Chalcidoidea</taxon>
        <taxon>Aphelinidae</taxon>
        <taxon>Aphelininae</taxon>
        <taxon>Eretmocerus</taxon>
    </lineage>
</organism>
<accession>A0ACC2NBL3</accession>
<protein>
    <submittedName>
        <fullName evidence="1">Uncharacterized protein</fullName>
    </submittedName>
</protein>
<proteinExistence type="predicted"/>
<gene>
    <name evidence="1" type="ORF">QAD02_010001</name>
</gene>
<dbReference type="Proteomes" id="UP001239111">
    <property type="component" value="Chromosome 4"/>
</dbReference>
<keyword evidence="2" id="KW-1185">Reference proteome</keyword>
<dbReference type="EMBL" id="CM056744">
    <property type="protein sequence ID" value="KAJ8668338.1"/>
    <property type="molecule type" value="Genomic_DNA"/>
</dbReference>
<evidence type="ECO:0000313" key="2">
    <source>
        <dbReference type="Proteomes" id="UP001239111"/>
    </source>
</evidence>
<comment type="caution">
    <text evidence="1">The sequence shown here is derived from an EMBL/GenBank/DDBJ whole genome shotgun (WGS) entry which is preliminary data.</text>
</comment>
<evidence type="ECO:0000313" key="1">
    <source>
        <dbReference type="EMBL" id="KAJ8668338.1"/>
    </source>
</evidence>
<name>A0ACC2NBL3_9HYME</name>
<sequence>MINLRSCLFLACLVSTFGSVFPNPIGSSLEEDSRGDDSTTWTQTGERVDGDKLVIDEEIVVLSKDQENTFYMPKGDEFTAVEIWYPERVPIEMEFPGIRYKYTVKLRPFTIPTKGLKYKIKVYAKPIVCPDGTESCKKFIDFIRLADRADDEKKKLNSEVYQSM</sequence>